<accession>R0IMS7</accession>
<organism evidence="2 3">
    <name type="scientific">Exserohilum turcicum (strain 28A)</name>
    <name type="common">Northern leaf blight fungus</name>
    <name type="synonym">Setosphaeria turcica</name>
    <dbReference type="NCBI Taxonomy" id="671987"/>
    <lineage>
        <taxon>Eukaryota</taxon>
        <taxon>Fungi</taxon>
        <taxon>Dikarya</taxon>
        <taxon>Ascomycota</taxon>
        <taxon>Pezizomycotina</taxon>
        <taxon>Dothideomycetes</taxon>
        <taxon>Pleosporomycetidae</taxon>
        <taxon>Pleosporales</taxon>
        <taxon>Pleosporineae</taxon>
        <taxon>Pleosporaceae</taxon>
        <taxon>Exserohilum</taxon>
    </lineage>
</organism>
<dbReference type="AlphaFoldDB" id="R0IMS7"/>
<feature type="compositionally biased region" description="Pro residues" evidence="1">
    <location>
        <begin position="224"/>
        <end position="235"/>
    </location>
</feature>
<dbReference type="Proteomes" id="UP000016935">
    <property type="component" value="Unassembled WGS sequence"/>
</dbReference>
<gene>
    <name evidence="2" type="ORF">SETTUDRAFT_39466</name>
</gene>
<dbReference type="EMBL" id="KB908593">
    <property type="protein sequence ID" value="EOA86325.1"/>
    <property type="molecule type" value="Genomic_DNA"/>
</dbReference>
<feature type="region of interest" description="Disordered" evidence="1">
    <location>
        <begin position="216"/>
        <end position="248"/>
    </location>
</feature>
<dbReference type="RefSeq" id="XP_008025903.1">
    <property type="nucleotide sequence ID" value="XM_008027712.1"/>
</dbReference>
<reference evidence="2 3" key="2">
    <citation type="journal article" date="2013" name="PLoS Genet.">
        <title>Comparative genome structure, secondary metabolite, and effector coding capacity across Cochliobolus pathogens.</title>
        <authorList>
            <person name="Condon B.J."/>
            <person name="Leng Y."/>
            <person name="Wu D."/>
            <person name="Bushley K.E."/>
            <person name="Ohm R.A."/>
            <person name="Otillar R."/>
            <person name="Martin J."/>
            <person name="Schackwitz W."/>
            <person name="Grimwood J."/>
            <person name="MohdZainudin N."/>
            <person name="Xue C."/>
            <person name="Wang R."/>
            <person name="Manning V.A."/>
            <person name="Dhillon B."/>
            <person name="Tu Z.J."/>
            <person name="Steffenson B.J."/>
            <person name="Salamov A."/>
            <person name="Sun H."/>
            <person name="Lowry S."/>
            <person name="LaButti K."/>
            <person name="Han J."/>
            <person name="Copeland A."/>
            <person name="Lindquist E."/>
            <person name="Barry K."/>
            <person name="Schmutz J."/>
            <person name="Baker S.E."/>
            <person name="Ciuffetti L.M."/>
            <person name="Grigoriev I.V."/>
            <person name="Zhong S."/>
            <person name="Turgeon B.G."/>
        </authorList>
    </citation>
    <scope>NUCLEOTIDE SEQUENCE [LARGE SCALE GENOMIC DNA]</scope>
    <source>
        <strain evidence="3">28A</strain>
    </source>
</reference>
<feature type="compositionally biased region" description="Basic and acidic residues" evidence="1">
    <location>
        <begin position="239"/>
        <end position="248"/>
    </location>
</feature>
<keyword evidence="3" id="KW-1185">Reference proteome</keyword>
<dbReference type="GeneID" id="19404480"/>
<evidence type="ECO:0000313" key="3">
    <source>
        <dbReference type="Proteomes" id="UP000016935"/>
    </source>
</evidence>
<evidence type="ECO:0000256" key="1">
    <source>
        <dbReference type="SAM" id="MobiDB-lite"/>
    </source>
</evidence>
<dbReference type="HOGENOM" id="CLU_1120696_0_0_1"/>
<evidence type="ECO:0000313" key="2">
    <source>
        <dbReference type="EMBL" id="EOA86325.1"/>
    </source>
</evidence>
<name>R0IMS7_EXST2</name>
<reference evidence="2 3" key="1">
    <citation type="journal article" date="2012" name="PLoS Pathog.">
        <title>Diverse lifestyles and strategies of plant pathogenesis encoded in the genomes of eighteen Dothideomycetes fungi.</title>
        <authorList>
            <person name="Ohm R.A."/>
            <person name="Feau N."/>
            <person name="Henrissat B."/>
            <person name="Schoch C.L."/>
            <person name="Horwitz B.A."/>
            <person name="Barry K.W."/>
            <person name="Condon B.J."/>
            <person name="Copeland A.C."/>
            <person name="Dhillon B."/>
            <person name="Glaser F."/>
            <person name="Hesse C.N."/>
            <person name="Kosti I."/>
            <person name="LaButti K."/>
            <person name="Lindquist E.A."/>
            <person name="Lucas S."/>
            <person name="Salamov A.A."/>
            <person name="Bradshaw R.E."/>
            <person name="Ciuffetti L."/>
            <person name="Hamelin R.C."/>
            <person name="Kema G.H.J."/>
            <person name="Lawrence C."/>
            <person name="Scott J.A."/>
            <person name="Spatafora J.W."/>
            <person name="Turgeon B.G."/>
            <person name="de Wit P.J.G.M."/>
            <person name="Zhong S."/>
            <person name="Goodwin S.B."/>
            <person name="Grigoriev I.V."/>
        </authorList>
    </citation>
    <scope>NUCLEOTIDE SEQUENCE [LARGE SCALE GENOMIC DNA]</scope>
    <source>
        <strain evidence="3">28A</strain>
    </source>
</reference>
<protein>
    <submittedName>
        <fullName evidence="2">Uncharacterized protein</fullName>
    </submittedName>
</protein>
<proteinExistence type="predicted"/>
<sequence length="248" mass="26895">MGGGEGSVWAWLGTPRWHLFLVATRATHGKQHGRRPTWEAPRPANTDDAITPQFGDRRGQGRALFPAFLPRWNTAAPCIEALTMLPKSKCKHCAGLSHPPRPPHARWSCLACDMGPSALALALAFACWRTTGDTKREWQGGKEPLGKAKCKCDIDMPIHIPSTSHPLPPTPAHAHPHAHAHPAASMALPEIAPMGGDCEQEHEPAQGIISDHAGHMHGLEARPSPLPPPRPPPSPLHMAMEKKRTTKP</sequence>